<dbReference type="InterPro" id="IPR027417">
    <property type="entry name" value="P-loop_NTPase"/>
</dbReference>
<keyword evidence="2" id="KW-0378">Hydrolase</keyword>
<dbReference type="RefSeq" id="WP_141887902.1">
    <property type="nucleotide sequence ID" value="NZ_BAAAUY010000018.1"/>
</dbReference>
<protein>
    <submittedName>
        <fullName evidence="7">Helicase-like protein</fullName>
    </submittedName>
</protein>
<dbReference type="Pfam" id="PF00270">
    <property type="entry name" value="DEAD"/>
    <property type="match status" value="1"/>
</dbReference>
<dbReference type="GO" id="GO:0003676">
    <property type="term" value="F:nucleic acid binding"/>
    <property type="evidence" value="ECO:0007669"/>
    <property type="project" value="InterPro"/>
</dbReference>
<keyword evidence="3 7" id="KW-0347">Helicase</keyword>
<evidence type="ECO:0000256" key="4">
    <source>
        <dbReference type="ARBA" id="ARBA00022840"/>
    </source>
</evidence>
<evidence type="ECO:0000256" key="2">
    <source>
        <dbReference type="ARBA" id="ARBA00022801"/>
    </source>
</evidence>
<dbReference type="InterPro" id="IPR011545">
    <property type="entry name" value="DEAD/DEAH_box_helicase_dom"/>
</dbReference>
<dbReference type="EMBL" id="VFON01000001">
    <property type="protein sequence ID" value="TQL44777.1"/>
    <property type="molecule type" value="Genomic_DNA"/>
</dbReference>
<dbReference type="PANTHER" id="PTHR47961:SF6">
    <property type="entry name" value="DNA-DIRECTED DNA POLYMERASE"/>
    <property type="match status" value="1"/>
</dbReference>
<dbReference type="PANTHER" id="PTHR47961">
    <property type="entry name" value="DNA POLYMERASE THETA, PUTATIVE (AFU_ORTHOLOGUE AFUA_1G05260)-RELATED"/>
    <property type="match status" value="1"/>
</dbReference>
<keyword evidence="8" id="KW-1185">Reference proteome</keyword>
<proteinExistence type="predicted"/>
<feature type="domain" description="Helicase C-terminal" evidence="6">
    <location>
        <begin position="397"/>
        <end position="556"/>
    </location>
</feature>
<dbReference type="Gene3D" id="3.40.50.300">
    <property type="entry name" value="P-loop containing nucleotide triphosphate hydrolases"/>
    <property type="match status" value="2"/>
</dbReference>
<dbReference type="GO" id="GO:0005524">
    <property type="term" value="F:ATP binding"/>
    <property type="evidence" value="ECO:0007669"/>
    <property type="project" value="UniProtKB-KW"/>
</dbReference>
<evidence type="ECO:0000313" key="7">
    <source>
        <dbReference type="EMBL" id="TQL44777.1"/>
    </source>
</evidence>
<organism evidence="7 8">
    <name type="scientific">Leucobacter komagatae</name>
    <dbReference type="NCBI Taxonomy" id="55969"/>
    <lineage>
        <taxon>Bacteria</taxon>
        <taxon>Bacillati</taxon>
        <taxon>Actinomycetota</taxon>
        <taxon>Actinomycetes</taxon>
        <taxon>Micrococcales</taxon>
        <taxon>Microbacteriaceae</taxon>
        <taxon>Leucobacter</taxon>
    </lineage>
</organism>
<evidence type="ECO:0000259" key="5">
    <source>
        <dbReference type="PROSITE" id="PS51192"/>
    </source>
</evidence>
<evidence type="ECO:0000259" key="6">
    <source>
        <dbReference type="PROSITE" id="PS51194"/>
    </source>
</evidence>
<reference evidence="7 8" key="1">
    <citation type="submission" date="2019-06" db="EMBL/GenBank/DDBJ databases">
        <title>Sequencing the genomes of 1000 actinobacteria strains.</title>
        <authorList>
            <person name="Klenk H.-P."/>
        </authorList>
    </citation>
    <scope>NUCLEOTIDE SEQUENCE [LARGE SCALE GENOMIC DNA]</scope>
    <source>
        <strain evidence="7 8">DSM 8803</strain>
    </source>
</reference>
<sequence length="846" mass="94339">MNDDEYWGEVAVLTAFAEGVRLSTLKSTRSVFANVRPDDPTPSIDWERHLLAASLVTTQAPESIQSGALRIVQGCLQDVDASTQQKEAAEYLLRRLGNARAADLALEKGLTQDRKDNIGASPLSLDLIRRTLELSVDGGDRRMPVNHFQRQFWSAAEEARWTSVSAPTSAGKSHIVRLWLATQIANRSRYRAVYLVPTRALIEEVSRELETALGDNATVTTMPWDTRVGERPHELFILTQERLHILLHKHPRMTFDLIFVDEAQKLSDGTRGVLLQRTLDEAARRGEPKIIFASPLTSNPELLVEGVPGTSTALLSETVTVNQTLIHVNQRRYHPMLWDMVALVNGERMPIGEFDLPARPVPESKRLSLVAVALGSEHSGNVVYANGAAEAEKIAGQICDALSSSSWQVTKDTLDVVELVEKTIHPQYLLAAYLKQGVAFHYGNMPLLVREAVERLFRTGDIRYLVCTSTLLEGVNLPCQNLFVRAPRKGNNTLMSAPDFWNLAGRAGRWGVEFQGNIVCIDTESESIWSEVPVRRSRQPLERATDTLPRKYLELHQYIQEGTPVGISRTDPILQALFGILAAARRQEQDLNDLPWLQVDAKEKTALSELVDEKLSSLTVSPETLQTHAGISPISIQRLFDHFQSVGSRDEFELAPPESYDALNSYIRAIQICFTFLGADFTSNEGRHYSLALLFVEWMRGRPLAVLIASRLSYLRRNGKKHSLPVEIRNVLKDVEQYARFEGPLFLACYSDVLNEAIPPDPGAEGSRDIAMMMELGVSRITEVSMMSLGLSRTSVVALSEHIVGDNLSPAECLEWISSRKIESLDLPVLVIEEVLNALHKRANTI</sequence>
<dbReference type="InterPro" id="IPR014001">
    <property type="entry name" value="Helicase_ATP-bd"/>
</dbReference>
<name>A0A542Y9P4_9MICO</name>
<gene>
    <name evidence="7" type="ORF">FB468_2846</name>
</gene>
<evidence type="ECO:0000313" key="8">
    <source>
        <dbReference type="Proteomes" id="UP000319094"/>
    </source>
</evidence>
<evidence type="ECO:0000256" key="3">
    <source>
        <dbReference type="ARBA" id="ARBA00022806"/>
    </source>
</evidence>
<comment type="caution">
    <text evidence="7">The sequence shown here is derived from an EMBL/GenBank/DDBJ whole genome shotgun (WGS) entry which is preliminary data.</text>
</comment>
<dbReference type="Proteomes" id="UP000319094">
    <property type="component" value="Unassembled WGS sequence"/>
</dbReference>
<keyword evidence="4" id="KW-0067">ATP-binding</keyword>
<dbReference type="InterPro" id="IPR001650">
    <property type="entry name" value="Helicase_C-like"/>
</dbReference>
<accession>A0A542Y9P4</accession>
<dbReference type="AlphaFoldDB" id="A0A542Y9P4"/>
<dbReference type="Pfam" id="PF00271">
    <property type="entry name" value="Helicase_C"/>
    <property type="match status" value="1"/>
</dbReference>
<dbReference type="OrthoDB" id="9815222at2"/>
<dbReference type="GO" id="GO:0004386">
    <property type="term" value="F:helicase activity"/>
    <property type="evidence" value="ECO:0007669"/>
    <property type="project" value="UniProtKB-KW"/>
</dbReference>
<dbReference type="InterPro" id="IPR050474">
    <property type="entry name" value="Hel308_SKI2-like"/>
</dbReference>
<dbReference type="SMART" id="SM00487">
    <property type="entry name" value="DEXDc"/>
    <property type="match status" value="1"/>
</dbReference>
<dbReference type="GO" id="GO:0016787">
    <property type="term" value="F:hydrolase activity"/>
    <property type="evidence" value="ECO:0007669"/>
    <property type="project" value="UniProtKB-KW"/>
</dbReference>
<dbReference type="SMART" id="SM00490">
    <property type="entry name" value="HELICc"/>
    <property type="match status" value="1"/>
</dbReference>
<keyword evidence="1" id="KW-0547">Nucleotide-binding</keyword>
<dbReference type="PROSITE" id="PS51194">
    <property type="entry name" value="HELICASE_CTER"/>
    <property type="match status" value="1"/>
</dbReference>
<dbReference type="PROSITE" id="PS51192">
    <property type="entry name" value="HELICASE_ATP_BIND_1"/>
    <property type="match status" value="1"/>
</dbReference>
<feature type="domain" description="Helicase ATP-binding" evidence="5">
    <location>
        <begin position="153"/>
        <end position="337"/>
    </location>
</feature>
<dbReference type="SUPFAM" id="SSF52540">
    <property type="entry name" value="P-loop containing nucleoside triphosphate hydrolases"/>
    <property type="match status" value="1"/>
</dbReference>
<evidence type="ECO:0000256" key="1">
    <source>
        <dbReference type="ARBA" id="ARBA00022741"/>
    </source>
</evidence>